<evidence type="ECO:0000313" key="3">
    <source>
        <dbReference type="EMBL" id="MCJ2544600.1"/>
    </source>
</evidence>
<comment type="caution">
    <text evidence="3">The sequence shown here is derived from an EMBL/GenBank/DDBJ whole genome shotgun (WGS) entry which is preliminary data.</text>
</comment>
<organism evidence="3 4">
    <name type="scientific">Thermostichus vulcanus str. 'Rupite'</name>
    <dbReference type="NCBI Taxonomy" id="2813851"/>
    <lineage>
        <taxon>Bacteria</taxon>
        <taxon>Bacillati</taxon>
        <taxon>Cyanobacteriota</taxon>
        <taxon>Cyanophyceae</taxon>
        <taxon>Thermostichales</taxon>
        <taxon>Thermostichaceae</taxon>
        <taxon>Thermostichus</taxon>
    </lineage>
</organism>
<keyword evidence="2" id="KW-1133">Transmembrane helix</keyword>
<dbReference type="PANTHER" id="PTHR34295:SF1">
    <property type="entry name" value="BIOTIN TRANSPORTER BIOY"/>
    <property type="match status" value="1"/>
</dbReference>
<feature type="transmembrane region" description="Helical" evidence="2">
    <location>
        <begin position="132"/>
        <end position="155"/>
    </location>
</feature>
<dbReference type="PANTHER" id="PTHR34295">
    <property type="entry name" value="BIOTIN TRANSPORTER BIOY"/>
    <property type="match status" value="1"/>
</dbReference>
<evidence type="ECO:0000256" key="2">
    <source>
        <dbReference type="SAM" id="Phobius"/>
    </source>
</evidence>
<comment type="similarity">
    <text evidence="1">Belongs to the BioY family.</text>
</comment>
<dbReference type="Pfam" id="PF02632">
    <property type="entry name" value="BioY"/>
    <property type="match status" value="1"/>
</dbReference>
<gene>
    <name evidence="3" type="ORF">JX360_17120</name>
</gene>
<keyword evidence="2" id="KW-0472">Membrane</keyword>
<dbReference type="RefSeq" id="WP_244353362.1">
    <property type="nucleotide sequence ID" value="NZ_JAFIRA010000087.1"/>
</dbReference>
<feature type="transmembrane region" description="Helical" evidence="2">
    <location>
        <begin position="24"/>
        <end position="44"/>
    </location>
</feature>
<dbReference type="PIRSF" id="PIRSF016661">
    <property type="entry name" value="BioY"/>
    <property type="match status" value="1"/>
</dbReference>
<evidence type="ECO:0000256" key="1">
    <source>
        <dbReference type="ARBA" id="ARBA00010692"/>
    </source>
</evidence>
<keyword evidence="2" id="KW-0812">Transmembrane</keyword>
<dbReference type="Proteomes" id="UP000830835">
    <property type="component" value="Unassembled WGS sequence"/>
</dbReference>
<name>A0ABT0CGT7_THEVL</name>
<protein>
    <submittedName>
        <fullName evidence="3">Biotin transporter BioY</fullName>
    </submittedName>
</protein>
<proteinExistence type="inferred from homology"/>
<feature type="non-terminal residue" evidence="3">
    <location>
        <position position="172"/>
    </location>
</feature>
<evidence type="ECO:0000313" key="4">
    <source>
        <dbReference type="Proteomes" id="UP000830835"/>
    </source>
</evidence>
<reference evidence="3" key="1">
    <citation type="submission" date="2021-02" db="EMBL/GenBank/DDBJ databases">
        <title>The CRISPR/cas machinery reduction and long-range gene transfer in the hot spring cyanobacterium Synechococcus.</title>
        <authorList>
            <person name="Dvorak P."/>
            <person name="Jahodarova E."/>
            <person name="Hasler P."/>
            <person name="Poulickova A."/>
        </authorList>
    </citation>
    <scope>NUCLEOTIDE SEQUENCE</scope>
    <source>
        <strain evidence="3">Rupite</strain>
    </source>
</reference>
<keyword evidence="4" id="KW-1185">Reference proteome</keyword>
<dbReference type="Gene3D" id="1.10.1760.20">
    <property type="match status" value="1"/>
</dbReference>
<dbReference type="EMBL" id="JAFIRA010000087">
    <property type="protein sequence ID" value="MCJ2544600.1"/>
    <property type="molecule type" value="Genomic_DNA"/>
</dbReference>
<dbReference type="InterPro" id="IPR003784">
    <property type="entry name" value="BioY"/>
</dbReference>
<feature type="transmembrane region" description="Helical" evidence="2">
    <location>
        <begin position="56"/>
        <end position="78"/>
    </location>
</feature>
<feature type="transmembrane region" description="Helical" evidence="2">
    <location>
        <begin position="98"/>
        <end position="120"/>
    </location>
</feature>
<sequence>MTAAFVHTPLAQTLVPRPSRVRDALLILGGSLFVAVLAQVRIPLPFTPVPITGQTFGVLLVGAGFGARLGFLTLLLYLLEGLLGLPFFAGGGSGFSHLAGATGGYLLAYPLTAGLMGWFVERWGVDRNLWKMAAAMLACSALIYLMGATWLGVWLNQNVEPTSAWAVLQKGV</sequence>
<accession>A0ABT0CGT7</accession>